<organism evidence="1 2">
    <name type="scientific">Vermiconidia calcicola</name>
    <dbReference type="NCBI Taxonomy" id="1690605"/>
    <lineage>
        <taxon>Eukaryota</taxon>
        <taxon>Fungi</taxon>
        <taxon>Dikarya</taxon>
        <taxon>Ascomycota</taxon>
        <taxon>Pezizomycotina</taxon>
        <taxon>Dothideomycetes</taxon>
        <taxon>Dothideomycetidae</taxon>
        <taxon>Mycosphaerellales</taxon>
        <taxon>Extremaceae</taxon>
        <taxon>Vermiconidia</taxon>
    </lineage>
</organism>
<protein>
    <recommendedName>
        <fullName evidence="3">Dienelactone hydrolase domain-containing protein</fullName>
    </recommendedName>
</protein>
<dbReference type="SUPFAM" id="SSF53474">
    <property type="entry name" value="alpha/beta-Hydrolases"/>
    <property type="match status" value="1"/>
</dbReference>
<dbReference type="InterPro" id="IPR029058">
    <property type="entry name" value="AB_hydrolase_fold"/>
</dbReference>
<evidence type="ECO:0000313" key="2">
    <source>
        <dbReference type="Proteomes" id="UP001345827"/>
    </source>
</evidence>
<dbReference type="PANTHER" id="PTHR17630:SF105">
    <property type="entry name" value="DIENELACTONE HYDROLASE FAMILY PROTEIN (AFU_ORTHOLOGUE AFUA_4G08790)"/>
    <property type="match status" value="1"/>
</dbReference>
<reference evidence="1 2" key="1">
    <citation type="submission" date="2023-06" db="EMBL/GenBank/DDBJ databases">
        <title>Black Yeasts Isolated from many extreme environments.</title>
        <authorList>
            <person name="Coleine C."/>
            <person name="Stajich J.E."/>
            <person name="Selbmann L."/>
        </authorList>
    </citation>
    <scope>NUCLEOTIDE SEQUENCE [LARGE SCALE GENOMIC DNA]</scope>
    <source>
        <strain evidence="1 2">CCFEE 5887</strain>
    </source>
</reference>
<dbReference type="EMBL" id="JAXLQG010000021">
    <property type="protein sequence ID" value="KAK5529802.1"/>
    <property type="molecule type" value="Genomic_DNA"/>
</dbReference>
<accession>A0AAV9PY41</accession>
<name>A0AAV9PY41_9PEZI</name>
<dbReference type="Gene3D" id="3.40.50.1820">
    <property type="entry name" value="alpha/beta hydrolase"/>
    <property type="match status" value="1"/>
</dbReference>
<proteinExistence type="predicted"/>
<comment type="caution">
    <text evidence="1">The sequence shown here is derived from an EMBL/GenBank/DDBJ whole genome shotgun (WGS) entry which is preliminary data.</text>
</comment>
<dbReference type="PANTHER" id="PTHR17630">
    <property type="entry name" value="DIENELACTONE HYDROLASE"/>
    <property type="match status" value="1"/>
</dbReference>
<sequence length="316" mass="33920">MSCPACFRGAAHDHAEPKGSMETIHGMRTYVAGGSDPARSKSAIIYLPDAFSLKLVNNKLLADEYAAGTGCKVYIPDVVMNGGLEPSLMSKMETLMTPNPSWTITGVLSKISTALILIPSIVPFLLFAHPSKIYPKILSFARAVKADLPPGGKLGAAGFCWGAWPATKLCVETTSTTTPDSDTSASATSSRLIDAQFNGHPSYMVKTPEMVVDAIRKFKVPYSSAVAENDMQFNKAEAEKVEARLREVVGASTGATSGGQGGEGEGEGCTYEFKIYDGCVHGFCVRAPIGKYDDTNESGYERAKRQAVEWFDKYLN</sequence>
<evidence type="ECO:0000313" key="1">
    <source>
        <dbReference type="EMBL" id="KAK5529802.1"/>
    </source>
</evidence>
<keyword evidence="2" id="KW-1185">Reference proteome</keyword>
<evidence type="ECO:0008006" key="3">
    <source>
        <dbReference type="Google" id="ProtNLM"/>
    </source>
</evidence>
<gene>
    <name evidence="1" type="ORF">LTR25_009582</name>
</gene>
<dbReference type="Proteomes" id="UP001345827">
    <property type="component" value="Unassembled WGS sequence"/>
</dbReference>
<dbReference type="AlphaFoldDB" id="A0AAV9PY41"/>